<evidence type="ECO:0000313" key="4">
    <source>
        <dbReference type="EMBL" id="CAK9321856.1"/>
    </source>
</evidence>
<dbReference type="PANTHER" id="PTHR34786:SF1">
    <property type="entry name" value="OS09G0504900 PROTEIN"/>
    <property type="match status" value="1"/>
</dbReference>
<keyword evidence="2" id="KW-1133">Transmembrane helix</keyword>
<name>A0ABP0YNA5_9ROSI</name>
<organism evidence="4 5">
    <name type="scientific">Citrullus colocynthis</name>
    <name type="common">colocynth</name>
    <dbReference type="NCBI Taxonomy" id="252529"/>
    <lineage>
        <taxon>Eukaryota</taxon>
        <taxon>Viridiplantae</taxon>
        <taxon>Streptophyta</taxon>
        <taxon>Embryophyta</taxon>
        <taxon>Tracheophyta</taxon>
        <taxon>Spermatophyta</taxon>
        <taxon>Magnoliopsida</taxon>
        <taxon>eudicotyledons</taxon>
        <taxon>Gunneridae</taxon>
        <taxon>Pentapetalae</taxon>
        <taxon>rosids</taxon>
        <taxon>fabids</taxon>
        <taxon>Cucurbitales</taxon>
        <taxon>Cucurbitaceae</taxon>
        <taxon>Benincaseae</taxon>
        <taxon>Citrullus</taxon>
    </lineage>
</organism>
<dbReference type="Pfam" id="PF14780">
    <property type="entry name" value="NEPRO_N"/>
    <property type="match status" value="1"/>
</dbReference>
<proteinExistence type="predicted"/>
<evidence type="ECO:0000259" key="3">
    <source>
        <dbReference type="Pfam" id="PF14780"/>
    </source>
</evidence>
<evidence type="ECO:0000256" key="1">
    <source>
        <dbReference type="SAM" id="MobiDB-lite"/>
    </source>
</evidence>
<evidence type="ECO:0000313" key="5">
    <source>
        <dbReference type="Proteomes" id="UP001642487"/>
    </source>
</evidence>
<gene>
    <name evidence="4" type="ORF">CITCOLO1_LOCUS13949</name>
</gene>
<dbReference type="InterPro" id="IPR027951">
    <property type="entry name" value="Nepro_N"/>
</dbReference>
<accession>A0ABP0YNA5</accession>
<protein>
    <recommendedName>
        <fullName evidence="3">Nucleolus and neural progenitor protein-like N-terminal domain-containing protein</fullName>
    </recommendedName>
</protein>
<evidence type="ECO:0000256" key="2">
    <source>
        <dbReference type="SAM" id="Phobius"/>
    </source>
</evidence>
<sequence length="382" mass="43066">MGSTDADNLQEKLASMLDQLHLESGILQKMIYKNKNQHRRSSYFRYLLQVRRDLRLLQAAKLEELISSCFQVIDGKKPKQKIHSLESLKRRKCEVGKYNFMERLLGTARLLSQMVEPVFKAATEISILLARTFFTGFCFVILALLARIRVLVQQILLDVVSIFNKVSSISKKKQVVTINQDGIQVFREFYPTNDEFVLLECVWEEDKFILQEKKQEVETKNQDEHIGPNVSLAASAVRYQKLQSFLEDDESEQADANQSNEKGLDLMKMSKNDQLASPSGRVSDTSIKDNTETKDGSISPAETSSKTFLPKEGSSLVYPSPSMVGAKKLNSKRPAFVSVQHPKPITSIAVGIQLNETKADSVEKEDPFFTLLTGGKAKSSLF</sequence>
<keyword evidence="2" id="KW-0472">Membrane</keyword>
<dbReference type="Proteomes" id="UP001642487">
    <property type="component" value="Chromosome 5"/>
</dbReference>
<dbReference type="PANTHER" id="PTHR34786">
    <property type="entry name" value="OS09G0504900 PROTEIN"/>
    <property type="match status" value="1"/>
</dbReference>
<feature type="region of interest" description="Disordered" evidence="1">
    <location>
        <begin position="272"/>
        <end position="314"/>
    </location>
</feature>
<feature type="compositionally biased region" description="Polar residues" evidence="1">
    <location>
        <begin position="272"/>
        <end position="285"/>
    </location>
</feature>
<feature type="transmembrane region" description="Helical" evidence="2">
    <location>
        <begin position="125"/>
        <end position="146"/>
    </location>
</feature>
<keyword evidence="5" id="KW-1185">Reference proteome</keyword>
<reference evidence="4 5" key="1">
    <citation type="submission" date="2024-03" db="EMBL/GenBank/DDBJ databases">
        <authorList>
            <person name="Gkanogiannis A."/>
            <person name="Becerra Lopez-Lavalle L."/>
        </authorList>
    </citation>
    <scope>NUCLEOTIDE SEQUENCE [LARGE SCALE GENOMIC DNA]</scope>
</reference>
<feature type="compositionally biased region" description="Basic and acidic residues" evidence="1">
    <location>
        <begin position="286"/>
        <end position="295"/>
    </location>
</feature>
<dbReference type="EMBL" id="OZ021739">
    <property type="protein sequence ID" value="CAK9321856.1"/>
    <property type="molecule type" value="Genomic_DNA"/>
</dbReference>
<keyword evidence="2" id="KW-0812">Transmembrane</keyword>
<feature type="domain" description="Nucleolus and neural progenitor protein-like N-terminal" evidence="3">
    <location>
        <begin position="12"/>
        <end position="165"/>
    </location>
</feature>